<reference evidence="3" key="1">
    <citation type="submission" date="2016-01" db="EMBL/GenBank/DDBJ databases">
        <title>Draft genome of Chromobacterium sp. F49.</title>
        <authorList>
            <person name="Hong K.W."/>
        </authorList>
    </citation>
    <scope>NUCLEOTIDE SEQUENCE [LARGE SCALE GENOMIC DNA]</scope>
    <source>
        <strain evidence="3">CN10</strain>
    </source>
</reference>
<comment type="caution">
    <text evidence="2">The sequence shown here is derived from an EMBL/GenBank/DDBJ whole genome shotgun (WGS) entry which is preliminary data.</text>
</comment>
<evidence type="ECO:0000313" key="3">
    <source>
        <dbReference type="Proteomes" id="UP000076625"/>
    </source>
</evidence>
<dbReference type="AlphaFoldDB" id="A0A163CMU5"/>
<protein>
    <submittedName>
        <fullName evidence="2">Uncharacterized protein</fullName>
    </submittedName>
</protein>
<keyword evidence="3" id="KW-1185">Reference proteome</keyword>
<proteinExistence type="predicted"/>
<dbReference type="RefSeq" id="WP_066611782.1">
    <property type="nucleotide sequence ID" value="NZ_LQQU01000017.1"/>
</dbReference>
<evidence type="ECO:0000256" key="1">
    <source>
        <dbReference type="SAM" id="MobiDB-lite"/>
    </source>
</evidence>
<sequence>MKRFTMGMLLLGLPCWGWAAGGMEFRFTPFRGDEAGSARVDVVPGVARIFLNDALHAVQALKKRPAPVDADEREVAPAVQLSLDAFASRLRRGENTLRIEFVPAEPKRRYRAQFGWRVQDAATGAGRFGVVTSSQSGWQTRDATGTLRFESRFETATLDADGLTVAPSLDGEASVTPGRSSAHDGTVGAGMGGMRPPVARPAIDPSLGPGVFSIGR</sequence>
<organism evidence="2 3">
    <name type="scientific">Crenobacter luteus</name>
    <dbReference type="NCBI Taxonomy" id="1452487"/>
    <lineage>
        <taxon>Bacteria</taxon>
        <taxon>Pseudomonadati</taxon>
        <taxon>Pseudomonadota</taxon>
        <taxon>Betaproteobacteria</taxon>
        <taxon>Neisseriales</taxon>
        <taxon>Neisseriaceae</taxon>
        <taxon>Crenobacter</taxon>
    </lineage>
</organism>
<gene>
    <name evidence="2" type="ORF">AVW16_10545</name>
</gene>
<name>A0A163CMU5_9NEIS</name>
<dbReference type="OrthoDB" id="5392771at2"/>
<feature type="region of interest" description="Disordered" evidence="1">
    <location>
        <begin position="164"/>
        <end position="189"/>
    </location>
</feature>
<accession>A0A163CMU5</accession>
<dbReference type="EMBL" id="LQQU01000017">
    <property type="protein sequence ID" value="KZE32816.1"/>
    <property type="molecule type" value="Genomic_DNA"/>
</dbReference>
<dbReference type="Proteomes" id="UP000076625">
    <property type="component" value="Unassembled WGS sequence"/>
</dbReference>
<evidence type="ECO:0000313" key="2">
    <source>
        <dbReference type="EMBL" id="KZE32816.1"/>
    </source>
</evidence>